<organism evidence="2 3">
    <name type="scientific">Fusarium kuroshium</name>
    <dbReference type="NCBI Taxonomy" id="2010991"/>
    <lineage>
        <taxon>Eukaryota</taxon>
        <taxon>Fungi</taxon>
        <taxon>Dikarya</taxon>
        <taxon>Ascomycota</taxon>
        <taxon>Pezizomycotina</taxon>
        <taxon>Sordariomycetes</taxon>
        <taxon>Hypocreomycetidae</taxon>
        <taxon>Hypocreales</taxon>
        <taxon>Nectriaceae</taxon>
        <taxon>Fusarium</taxon>
        <taxon>Fusarium solani species complex</taxon>
    </lineage>
</organism>
<comment type="caution">
    <text evidence="2">The sequence shown here is derived from an EMBL/GenBank/DDBJ whole genome shotgun (WGS) entry which is preliminary data.</text>
</comment>
<keyword evidence="3" id="KW-1185">Reference proteome</keyword>
<evidence type="ECO:0000313" key="3">
    <source>
        <dbReference type="Proteomes" id="UP000277212"/>
    </source>
</evidence>
<dbReference type="OrthoDB" id="5419927at2759"/>
<gene>
    <name evidence="2" type="ORF">CDV36_012348</name>
</gene>
<evidence type="ECO:0000313" key="2">
    <source>
        <dbReference type="EMBL" id="RMJ08052.1"/>
    </source>
</evidence>
<dbReference type="AlphaFoldDB" id="A0A3M2RS61"/>
<dbReference type="EMBL" id="NKUJ01000308">
    <property type="protein sequence ID" value="RMJ08052.1"/>
    <property type="molecule type" value="Genomic_DNA"/>
</dbReference>
<accession>A0A3M2RS61</accession>
<dbReference type="PANTHER" id="PTHR40619">
    <property type="entry name" value="FUNGAL STAND N-TERMINAL GOODBYE DOMAIN-CONTAINING PROTEIN"/>
    <property type="match status" value="1"/>
</dbReference>
<evidence type="ECO:0000256" key="1">
    <source>
        <dbReference type="SAM" id="MobiDB-lite"/>
    </source>
</evidence>
<name>A0A3M2RS61_9HYPO</name>
<feature type="region of interest" description="Disordered" evidence="1">
    <location>
        <begin position="674"/>
        <end position="717"/>
    </location>
</feature>
<dbReference type="Proteomes" id="UP000277212">
    <property type="component" value="Unassembled WGS sequence"/>
</dbReference>
<protein>
    <submittedName>
        <fullName evidence="2">Uncharacterized protein</fullName>
    </submittedName>
</protein>
<dbReference type="PANTHER" id="PTHR40619:SF3">
    <property type="entry name" value="FUNGAL STAND N-TERMINAL GOODBYE DOMAIN-CONTAINING PROTEIN"/>
    <property type="match status" value="1"/>
</dbReference>
<feature type="compositionally biased region" description="Acidic residues" evidence="1">
    <location>
        <begin position="683"/>
        <end position="717"/>
    </location>
</feature>
<proteinExistence type="predicted"/>
<reference evidence="2 3" key="1">
    <citation type="submission" date="2017-06" db="EMBL/GenBank/DDBJ databases">
        <title>Comparative genomic analysis of Ambrosia Fusariam Clade fungi.</title>
        <authorList>
            <person name="Stajich J.E."/>
            <person name="Carrillo J."/>
            <person name="Kijimoto T."/>
            <person name="Eskalen A."/>
            <person name="O'Donnell K."/>
            <person name="Kasson M."/>
        </authorList>
    </citation>
    <scope>NUCLEOTIDE SEQUENCE [LARGE SCALE GENOMIC DNA]</scope>
    <source>
        <strain evidence="2">UCR3666</strain>
    </source>
</reference>
<sequence length="717" mass="80267">MEPQIPILLRRESLTDSAAGLVENRAHGEVLFQPGEPPAEIDYLRQGSEFVNEHDTFVPKGVVFDSREIYRQSQKSLQTFRWTVQKLVAVLKERNVDTQLNITIKDPSEFTCDYVLQLIDKIQERRDNAIKTSSCKNFVRRCYQKVEDNRGAIEAFLTIIPNDAYGSVISGGFAMIMAAVEERAEHREAIQNFLAEIPEKLETIQRLSQIHLASIRLHLCADAVMVAVFTVLERIIDEITKAQKIKLQDRAKSLVTGIRFLQKKKSKADGVEELNADVAGDKDDGRELQKPPSIADALTGLQDEIHRFQREVDICNHESLGRMQIAVGDLRHGLRFVTKQNSDTQAIMADSLRELEELFSRNTKDAYMALAHHLEDALQRLCANNASFGTKIGKVIYPAAKPLRGENEVMSISSHRENNIRIASKWLKKLRGFPYDPMADIKDCLKHIDLLDSDEKNMSRSILHSEQLDRWLQGKKSSIMDINLHTPPASLNNPVSFTSALSATALRSTAQFPVLAFFCAHRNNDSISEDQSGPVALVKSLVGQLLTFISDNRPSVDLTELEEYGFLPKAKKDVKASLKALAALLSLLPEEDMVFIIIDSLSRLSGSGEERMIKKLVQIIRQREDLVIKVMVTDALPGSYIRNVADISLYIPDIVSGPGVVDISRSSDKIAKKVKQNRHIGDGDGDGDGDVTVDDDSNDDSEKDDNDDEDLWSDIVI</sequence>